<proteinExistence type="predicted"/>
<dbReference type="Pfam" id="PF20213">
    <property type="entry name" value="DUF6573"/>
    <property type="match status" value="1"/>
</dbReference>
<comment type="caution">
    <text evidence="1">The sequence shown here is derived from an EMBL/GenBank/DDBJ whole genome shotgun (WGS) entry which is preliminary data.</text>
</comment>
<keyword evidence="2" id="KW-1185">Reference proteome</keyword>
<accession>A0ABU6CEH7</accession>
<gene>
    <name evidence="1" type="ORF">OKJ48_23110</name>
</gene>
<dbReference type="Proteomes" id="UP001352223">
    <property type="component" value="Unassembled WGS sequence"/>
</dbReference>
<protein>
    <submittedName>
        <fullName evidence="1">Uncharacterized protein</fullName>
    </submittedName>
</protein>
<name>A0ABU6CEH7_9ACTN</name>
<evidence type="ECO:0000313" key="1">
    <source>
        <dbReference type="EMBL" id="MEB3963115.1"/>
    </source>
</evidence>
<evidence type="ECO:0000313" key="2">
    <source>
        <dbReference type="Proteomes" id="UP001352223"/>
    </source>
</evidence>
<organism evidence="1 2">
    <name type="scientific">Streptomyces kunmingensis</name>
    <dbReference type="NCBI Taxonomy" id="68225"/>
    <lineage>
        <taxon>Bacteria</taxon>
        <taxon>Bacillati</taxon>
        <taxon>Actinomycetota</taxon>
        <taxon>Actinomycetes</taxon>
        <taxon>Kitasatosporales</taxon>
        <taxon>Streptomycetaceae</taxon>
        <taxon>Streptomyces</taxon>
    </lineage>
</organism>
<sequence>MTHHEYTPEQAAADGVYVAHPLTRAQAIAHGLFVEAPRTLSHEAGFRVPVALTKAAWEDCVAWTDADDQQQHTVQDETGRLWDVLLMSRLAIARSKGIHAHVTLHRIKRDGTSRTPQLARLVIEIGPGDQAEPVITIMLPYEG</sequence>
<dbReference type="EMBL" id="JAOZYB010000214">
    <property type="protein sequence ID" value="MEB3963115.1"/>
    <property type="molecule type" value="Genomic_DNA"/>
</dbReference>
<reference evidence="1 2" key="1">
    <citation type="submission" date="2022-10" db="EMBL/GenBank/DDBJ databases">
        <authorList>
            <person name="Xie J."/>
            <person name="Shen N."/>
        </authorList>
    </citation>
    <scope>NUCLEOTIDE SEQUENCE [LARGE SCALE GENOMIC DNA]</scope>
    <source>
        <strain evidence="1 2">DSM 41681</strain>
    </source>
</reference>
<dbReference type="InterPro" id="IPR046480">
    <property type="entry name" value="DUF6573"/>
</dbReference>
<dbReference type="RefSeq" id="WP_324770793.1">
    <property type="nucleotide sequence ID" value="NZ_BAAATS010000051.1"/>
</dbReference>